<proteinExistence type="predicted"/>
<keyword evidence="2" id="KW-1185">Reference proteome</keyword>
<evidence type="ECO:0000313" key="1">
    <source>
        <dbReference type="EMBL" id="THC87751.1"/>
    </source>
</evidence>
<gene>
    <name evidence="1" type="ORF">EYZ11_012800</name>
</gene>
<reference evidence="1 2" key="1">
    <citation type="submission" date="2019-03" db="EMBL/GenBank/DDBJ databases">
        <title>The genome sequence of a newly discovered highly antifungal drug resistant Aspergillus species, Aspergillus tanneri NIH 1004.</title>
        <authorList>
            <person name="Mounaud S."/>
            <person name="Singh I."/>
            <person name="Joardar V."/>
            <person name="Pakala S."/>
            <person name="Pakala S."/>
            <person name="Venepally P."/>
            <person name="Hoover J."/>
            <person name="Nierman W."/>
            <person name="Chung J."/>
            <person name="Losada L."/>
        </authorList>
    </citation>
    <scope>NUCLEOTIDE SEQUENCE [LARGE SCALE GENOMIC DNA]</scope>
    <source>
        <strain evidence="1 2">NIH1004</strain>
    </source>
</reference>
<name>A0A4S3J4P3_9EURO</name>
<sequence length="140" mass="16156">MIFRFASFITNALKYGRAPMNSPGRRVMVSSSVSFEIHIEQTDAAERCRVDVIRFWFDGEFLSKKYYRWVKKKDSFAPPNDDVFVILINGRWTQEDLNPQGDEPNYVGLKVEFDLVEGCMLDEVGWMKVLYDSADVPGSL</sequence>
<dbReference type="VEuPathDB" id="FungiDB:EYZ11_012800"/>
<evidence type="ECO:0000313" key="2">
    <source>
        <dbReference type="Proteomes" id="UP000308092"/>
    </source>
</evidence>
<protein>
    <submittedName>
        <fullName evidence="1">Uncharacterized protein</fullName>
    </submittedName>
</protein>
<dbReference type="Proteomes" id="UP000308092">
    <property type="component" value="Unassembled WGS sequence"/>
</dbReference>
<comment type="caution">
    <text evidence="1">The sequence shown here is derived from an EMBL/GenBank/DDBJ whole genome shotgun (WGS) entry which is preliminary data.</text>
</comment>
<dbReference type="AlphaFoldDB" id="A0A4S3J4P3"/>
<organism evidence="1 2">
    <name type="scientific">Aspergillus tanneri</name>
    <dbReference type="NCBI Taxonomy" id="1220188"/>
    <lineage>
        <taxon>Eukaryota</taxon>
        <taxon>Fungi</taxon>
        <taxon>Dikarya</taxon>
        <taxon>Ascomycota</taxon>
        <taxon>Pezizomycotina</taxon>
        <taxon>Eurotiomycetes</taxon>
        <taxon>Eurotiomycetidae</taxon>
        <taxon>Eurotiales</taxon>
        <taxon>Aspergillaceae</taxon>
        <taxon>Aspergillus</taxon>
        <taxon>Aspergillus subgen. Circumdati</taxon>
    </lineage>
</organism>
<accession>A0A4S3J4P3</accession>
<dbReference type="EMBL" id="SOSA01001056">
    <property type="protein sequence ID" value="THC87751.1"/>
    <property type="molecule type" value="Genomic_DNA"/>
</dbReference>